<keyword evidence="6 15" id="KW-0808">Transferase</keyword>
<dbReference type="Gene3D" id="3.40.47.10">
    <property type="match status" value="3"/>
</dbReference>
<dbReference type="SUPFAM" id="SSF53901">
    <property type="entry name" value="Thiolase-like"/>
    <property type="match status" value="3"/>
</dbReference>
<dbReference type="InterPro" id="IPR020806">
    <property type="entry name" value="PKS_PP-bd"/>
</dbReference>
<evidence type="ECO:0000256" key="9">
    <source>
        <dbReference type="ARBA" id="ARBA00054155"/>
    </source>
</evidence>
<evidence type="ECO:0000256" key="3">
    <source>
        <dbReference type="ARBA" id="ARBA00022450"/>
    </source>
</evidence>
<dbReference type="GO" id="GO:0071770">
    <property type="term" value="P:DIM/DIP cell wall layer assembly"/>
    <property type="evidence" value="ECO:0007669"/>
    <property type="project" value="TreeGrafter"/>
</dbReference>
<dbReference type="Pfam" id="PF14765">
    <property type="entry name" value="PS-DH"/>
    <property type="match status" value="2"/>
</dbReference>
<keyword evidence="7" id="KW-0677">Repeat</keyword>
<dbReference type="InterPro" id="IPR042104">
    <property type="entry name" value="PKS_dehydratase_sf"/>
</dbReference>
<dbReference type="PROSITE" id="PS52004">
    <property type="entry name" value="KS3_2"/>
    <property type="match status" value="3"/>
</dbReference>
<gene>
    <name evidence="15" type="ORF">CLV51_1021050</name>
</gene>
<evidence type="ECO:0000313" key="15">
    <source>
        <dbReference type="EMBL" id="PSL48186.1"/>
    </source>
</evidence>
<evidence type="ECO:0000256" key="2">
    <source>
        <dbReference type="ARBA" id="ARBA00004792"/>
    </source>
</evidence>
<dbReference type="Pfam" id="PF22336">
    <property type="entry name" value="RhiE-like_linker"/>
    <property type="match status" value="1"/>
</dbReference>
<dbReference type="InterPro" id="IPR036736">
    <property type="entry name" value="ACP-like_sf"/>
</dbReference>
<dbReference type="SMART" id="SM01294">
    <property type="entry name" value="PKS_PP_betabranch"/>
    <property type="match status" value="2"/>
</dbReference>
<name>A0A2P8HPQ3_CHINA</name>
<dbReference type="SUPFAM" id="SSF53335">
    <property type="entry name" value="S-adenosyl-L-methionine-dependent methyltransferases"/>
    <property type="match status" value="1"/>
</dbReference>
<dbReference type="Gene3D" id="3.40.50.720">
    <property type="entry name" value="NAD(P)-binding Rossmann-like Domain"/>
    <property type="match status" value="2"/>
</dbReference>
<feature type="domain" description="Carrier" evidence="12">
    <location>
        <begin position="3453"/>
        <end position="3526"/>
    </location>
</feature>
<dbReference type="Pfam" id="PF00550">
    <property type="entry name" value="PP-binding"/>
    <property type="match status" value="3"/>
</dbReference>
<dbReference type="InterPro" id="IPR020841">
    <property type="entry name" value="PKS_Beta-ketoAc_synthase_dom"/>
</dbReference>
<evidence type="ECO:0000313" key="16">
    <source>
        <dbReference type="Proteomes" id="UP000240971"/>
    </source>
</evidence>
<sequence>MKMSKQIFESLFDKVERREISVEDALAEIKKMKATNGESTGSTIERYTYDEPCLKDHVIAGKQILIGATHASLAINDFFRQYPSEKCVSLQRLSYFQPVQVEKGEEARIAIIATPDQEKIPFEAKFRLNDTDEWSLAAAGILQPCITDQRTINIEQLKPLLQEFSPLEKIYTLNADAHWGNSYRTIMQLYTGQDQALSRVSLEQARSDNQHAYTLHPLISNSALLTLFPLLTTLDIAGSFLPFGIKEIRFNNDKAPENCWILVKLVKHTSEIIIFDADIINDASEVVISYTGYSLKKVRIPVSVNVPAEAPPVAVPPVAAATAAVAGLEGKVITYLLNKLRKIGGVKISGAEANLMEAGITSAQLVNIANMLADETQLELNPTLFFEYPNIKELAIFFCQEYEDTFIRLLGDMGGKTHAVRSAAETATVPPVKPTPEPLAAPAAKPAPQRQYNRGDMAVIGMHGVFAGAKNPEQFWENLREGKDLITEIPLDHWDYRPWFDENPEAKDSTYCKWGSFISDVDKFDAGFFKISPREADWMDPQLRLLLQSIYNTGEDAGYINQLRSTNTGVFVGVCFHDYLEMIAEKRYPADPYIGTGNGQTVTANRVSFYFDFKGPSIAYNTACSSSLSALHAACQALRNNECNMAFVSGVNLLFASSHYRYFCSIGALSPTGHCYSFDERANGYVPGEAVTSILLKPLEQAEKDGDRIYAVIKGSAALHGGYTPSLTAPSVVGEENVILKAWEDAGVPPETITYIEAHGTGTRLGDPIEINSLKKAFRRFTGKEQFCTVGSAKASIGHVEGASGMAGILKVILQMQHRQLPAMPNYKQLNSYIQLEKSALKINQELQEWKTAAGIPRRAGVSSFGFSGAYAHVVLEEYIAKEDASPCISAGDDFPAIIPLSARNEDRLRAQATQLLEYINGHALSETDLVNIAYTLQTAREAMDERVAFMVYSIDELREKLSAYIHNSDTLSDIFTGHAKSNKDTVAIFTGDEDLAYAIDTWITKAKYSKLLELWVKGFSFNWLKLYNGSKPRIISLPGYPFAKERYWVPEPTNLPEPETKVKERNTNKTAADTTNLLTLTPVWETTVVSKLPASPAATENVLIAGGTAAERNILLQYYPQAYLLNPAEATTADQLAAMLPQDPFTHIIWLAPQIDPVTAATAPETGLFSCFRLVKALLQKGYAATSLGWTIITRQCAAVHLQDSIDATHASVHGLAGSMAKEYPLWRIRLADIPATAILPWEQIAVLPSDADGNALAYRNEQWYRQELALLEQPATHDTLYRKGGVYVVIGGAGGIGSAWTEYMIRTYQAQIIWIGRSVRDTAIQAKLEKLSAPGITPEYVQADAASLTELTTAYHHIRSAYGTINGIIQSAIVLSDQSLANMDESIFEQALRAKAGVSVCMATVFKEEPLDFVLFFSSIISFFKTPGQSNYAAGSTFEDAFAKQLSQQWPCVVKTMNWGYWGSIGIVAGDAYRSRMAAAGMGSIEPPEAMEALEQLLTLPVDQMVLIKTIGSAGVETQLPVKERIGVLRNTIPAVLENISANISAATGLVKPPGNELLVSYRETDVLLGKLLWMQLQSLGLLHEKQFILAALQAGLQPRYHRWLEQSLVFLSGQHYLEQAGDWFTIIPRSAENPDGVWQQLLSSSEQEENKKAQLALAAIMLKALPDILSGRKLATDVMFPDASMKLVEGIYRGNTVSDYFNAVLEKTVITYITSRLQKDASQKIRILEIGAGTGGTSAGLFEQLRPYAAVIQEYCYTDLSRAFIMHAETVFAPAVPYLNCRIFDTTQPLSAQGFVAGTYDLVIASNVLHATGNIHHALRNAKALLARNGLLIMNELSIHSLFAHLTFGLLDGWWLYEDAALRIPGSPGLYPEQWERVLKQEGFANVLFPAATSHQWGQQIIAAESDGIIRQPLSASPVVLETAPVRIAVNVEAQPVVAKIHEPQVGITVEDTTAAVMHDELPEKMSLIDIRELIIEKLGIALKINAGKIDPEEPFADYGLDSITGVKLVQLINEGLQLQLLTTTIFDYSTASRLAAHLFSTCQIVVSPVAEKPVPPQAPIRPAAPVPPVTPASPVAPIAPVAHTPLQTNSRQPVFAEKVTARVLQTSEKAPVSGNEKEPIAIIGMSGRFPQSDSVGELWEHLLHGKDLVEKVTRWDLAAHDVAFADTEKALCRYGGFLRNIDRFDPLFFNISGLEATYMDPQQRLFLEEGWKALEDAGYAGSNMEGKLCGVYVGYNGGGYNQLFGNNAPAQAFWGNAAAVIPARISYYLDLQGPAIAVDTACSSSLVAIHLACQGLWTNETEMAVAGGVFIQTIPWFYLSGTKAEMLSPTGHCYTFDDRADGFVPAEGVGVVVLKRLKDALADGDHIHGVIRASGINQDGTTNGITAPSARSQERLECQVYNSFNVNPADIQLVEAHGTGTKLGDPIEFNALTNAFRKFTDKQSYCAIGSVKTNIGHAAAAAGMAGLIKVLLSLKHQQLPPSLHYVKGNASIRFEGSPFYVNTDLKDWEVTAGKKRTAVVSAFGFSGTNAHMVIEQAPELQRQHVAKPAYMIVLSAHTTIQLEERVRQLLGFCEQEPGTDCGNMSFTLLLGRKQLQHRWACVVRDMKDLVSLLRKWLDRGNVTQVYTAAIPEKDRREQPALKKYGNDCISNCRELTNVQEYTEQLSAVAELYVQGYVLDFEMLFAQEGYNRISLPTYPFGGSRYWVKTDPAASLPAVAVAADFIHPLLQRNTADLSGLRYASVFTGKEFFLADHVINDQRIFPGAAYLEMARMAVLQAMGGVLPSRRILQLKNIVWFRPVVVDQQPQTVHIALLPEEDSRISFEIYTEEKTAGTAPVIHSQGYALATESIPVPDLDLPLIKAACNRGVLSAADFYDTFRSLGFYYGPSHQCITAAYIGEERLLASLVLPVEAPAMKAPFVLHPALLDAALQASVGMAIHSGILKPSLPFAIQSLEIHRPCTAAMWAFIRYRNNAAAVQKVQLLDIDLCDEAGSICVRITGFSSRVLEEDNGEKTISTGQNIFYFQPSWKIQEAVQAPQLYDQHLVICCGPDGITAETIVSRMSGVKGITLLSQETDTATRFSEYAVQLFNTIQSLLNNRSGKKVLIQLLTDDRPSQQLNVSLSAMLKTARLENPLFIGQLIQTTVGTSLDTLVPWMEQCAQSPGDTEIRYHSGKRWVAAWEEVTLSAAPSLPWKAGGVYLITGGAGGLGELLTAGIVANTKDVTLVLCGRSALPPDKQQRINGIAAKVIYKQADVSDAQQVHALIQEIRVSYGRLDGIIHAAGVIRDNFLLKKTTAEVQEVLAPKVAGLINLDEASKDLPLDFLILFSAGAGAIGNPGQADYATANAFMDSYARYRNELVSSGQRHGKTLSVNWPLWESGGMQLSETARTIMLQQTGIVPLQTATGINALYKSLASGFPQLLILAGNAPQLRQFLQVPSTPLAPLIAPSDITGFILQVLSTALQLSPEEIDPHISFDKFGIDSIMQMNLIREWEKITGELPKTILFEYPSVQELSAYFEKHHQHKFIRSRYNTDTLSADTVSSIRTRKKKEPDTPAEQNEDIAVIGISGRYPLSDNLEELWAHLKAGDNCITPLPRHRWTRSLLHTLTGEALLQPAHKYYGGFLREINHFDHHLFDIPPARVPELSPEIRLFLETVWATFENAGYSNLALQDLQTAAETGVGVFVGSMYNQYAWNIPGAEQAVLTSNGTEWQIANRVSHFFNLTGPSIAVNSACSGSLTAIHLACESLRQKNCAMAIAGGINLTLEPSKYVALQHAGFLGSGHESKSFGAGDGYLPGEGVGAVLLKPLSQALKDNDNILGVIKSSFVNHGGGRQMYTAPDPKQQAQLISHVIRRSGIHPSTIGYVESAANGSLLADAIEVVALQQAFEQYTDQQHFCALGAVKSNIGHLEAASGMSQLSKVLLQMKHKTLVPSINASPRNPNIKLEHTAFYLQESLSPWPAIVDDTTGKVLPRRSIINSFGAGGAYAGLIVEEYNINRQETETPTAPGEKQLFVFSAGTSRSLWHYLEKMQQYLEENSAVQVADIARTLQQRNQNLPYRIAVITSSAESLLSVLRLLCSQQGVNGDPDVYVRLEPSGAKPRIAAIALQKSISEKDFPQLATYWIEGSNIDFRGLSPAVGLPDISLPGYVFDHDLSFDFNNTPQDKTEDIFYQELLDKIAGGTISAAEFNQLITS</sequence>
<dbReference type="InterPro" id="IPR014030">
    <property type="entry name" value="Ketoacyl_synth_N"/>
</dbReference>
<dbReference type="InterPro" id="IPR014031">
    <property type="entry name" value="Ketoacyl_synth_C"/>
</dbReference>
<dbReference type="EMBL" id="PYAW01000002">
    <property type="protein sequence ID" value="PSL48186.1"/>
    <property type="molecule type" value="Genomic_DNA"/>
</dbReference>
<dbReference type="Pfam" id="PF08242">
    <property type="entry name" value="Methyltransf_12"/>
    <property type="match status" value="1"/>
</dbReference>
<dbReference type="PANTHER" id="PTHR43775:SF37">
    <property type="entry name" value="SI:DKEY-61P9.11"/>
    <property type="match status" value="1"/>
</dbReference>
<dbReference type="SMART" id="SM00826">
    <property type="entry name" value="PKS_DH"/>
    <property type="match status" value="1"/>
</dbReference>
<dbReference type="InterPro" id="IPR049900">
    <property type="entry name" value="PKS_mFAS_DH"/>
</dbReference>
<keyword evidence="5" id="KW-0597">Phosphoprotein</keyword>
<feature type="domain" description="PKS/mFAS DH" evidence="14">
    <location>
        <begin position="2729"/>
        <end position="3016"/>
    </location>
</feature>
<dbReference type="SMART" id="SM00825">
    <property type="entry name" value="PKS_KS"/>
    <property type="match status" value="3"/>
</dbReference>
<comment type="pathway">
    <text evidence="2">Antibiotic biosynthesis.</text>
</comment>
<keyword evidence="8" id="KW-0511">Multifunctional enzyme</keyword>
<dbReference type="InterPro" id="IPR018201">
    <property type="entry name" value="Ketoacyl_synth_AS"/>
</dbReference>
<organism evidence="15 16">
    <name type="scientific">Chitinophaga niastensis</name>
    <dbReference type="NCBI Taxonomy" id="536980"/>
    <lineage>
        <taxon>Bacteria</taxon>
        <taxon>Pseudomonadati</taxon>
        <taxon>Bacteroidota</taxon>
        <taxon>Chitinophagia</taxon>
        <taxon>Chitinophagales</taxon>
        <taxon>Chitinophagaceae</taxon>
        <taxon>Chitinophaga</taxon>
    </lineage>
</organism>
<dbReference type="GO" id="GO:0005737">
    <property type="term" value="C:cytoplasm"/>
    <property type="evidence" value="ECO:0007669"/>
    <property type="project" value="UniProtKB-SubCell"/>
</dbReference>
<dbReference type="GO" id="GO:0004315">
    <property type="term" value="F:3-oxoacyl-[acyl-carrier-protein] synthase activity"/>
    <property type="evidence" value="ECO:0007669"/>
    <property type="project" value="InterPro"/>
</dbReference>
<dbReference type="PROSITE" id="PS52019">
    <property type="entry name" value="PKS_MFAS_DH"/>
    <property type="match status" value="2"/>
</dbReference>
<evidence type="ECO:0000256" key="6">
    <source>
        <dbReference type="ARBA" id="ARBA00022679"/>
    </source>
</evidence>
<proteinExistence type="predicted"/>
<dbReference type="InterPro" id="IPR036291">
    <property type="entry name" value="NAD(P)-bd_dom_sf"/>
</dbReference>
<dbReference type="SMART" id="SM00822">
    <property type="entry name" value="PKS_KR"/>
    <property type="match status" value="2"/>
</dbReference>
<comment type="caution">
    <text evidence="15">The sequence shown here is derived from an EMBL/GenBank/DDBJ whole genome shotgun (WGS) entry which is preliminary data.</text>
</comment>
<dbReference type="Pfam" id="PF00109">
    <property type="entry name" value="ketoacyl-synt"/>
    <property type="match status" value="3"/>
</dbReference>
<dbReference type="PROSITE" id="PS00606">
    <property type="entry name" value="KS3_1"/>
    <property type="match status" value="1"/>
</dbReference>
<evidence type="ECO:0000256" key="5">
    <source>
        <dbReference type="ARBA" id="ARBA00022553"/>
    </source>
</evidence>
<feature type="region of interest" description="Disordered" evidence="11">
    <location>
        <begin position="424"/>
        <end position="447"/>
    </location>
</feature>
<evidence type="ECO:0000256" key="4">
    <source>
        <dbReference type="ARBA" id="ARBA00022490"/>
    </source>
</evidence>
<dbReference type="SUPFAM" id="SSF47336">
    <property type="entry name" value="ACP-like"/>
    <property type="match status" value="3"/>
</dbReference>
<dbReference type="GO" id="GO:0006633">
    <property type="term" value="P:fatty acid biosynthetic process"/>
    <property type="evidence" value="ECO:0007669"/>
    <property type="project" value="InterPro"/>
</dbReference>
<evidence type="ECO:0000259" key="13">
    <source>
        <dbReference type="PROSITE" id="PS52004"/>
    </source>
</evidence>
<dbReference type="Pfam" id="PF21089">
    <property type="entry name" value="PKS_DH_N"/>
    <property type="match status" value="1"/>
</dbReference>
<dbReference type="PROSITE" id="PS50075">
    <property type="entry name" value="CARRIER"/>
    <property type="match status" value="2"/>
</dbReference>
<evidence type="ECO:0000259" key="12">
    <source>
        <dbReference type="PROSITE" id="PS50075"/>
    </source>
</evidence>
<feature type="region of interest" description="N-terminal hotdog fold" evidence="10">
    <location>
        <begin position="2729"/>
        <end position="2855"/>
    </location>
</feature>
<dbReference type="SMART" id="SM00823">
    <property type="entry name" value="PKS_PP"/>
    <property type="match status" value="3"/>
</dbReference>
<dbReference type="InterPro" id="IPR020807">
    <property type="entry name" value="PKS_DH"/>
</dbReference>
<dbReference type="SUPFAM" id="SSF51735">
    <property type="entry name" value="NAD(P)-binding Rossmann-fold domains"/>
    <property type="match status" value="3"/>
</dbReference>
<feature type="active site" description="Proton donor; for dehydratase activity" evidence="10">
    <location>
        <position position="2931"/>
    </location>
</feature>
<accession>A0A2P8HPQ3</accession>
<dbReference type="InterPro" id="IPR029063">
    <property type="entry name" value="SAM-dependent_MTases_sf"/>
</dbReference>
<feature type="domain" description="Ketosynthase family 3 (KS3)" evidence="13">
    <location>
        <begin position="3563"/>
        <end position="3997"/>
    </location>
</feature>
<dbReference type="InterPro" id="IPR057326">
    <property type="entry name" value="KR_dom"/>
</dbReference>
<dbReference type="InterPro" id="IPR006162">
    <property type="entry name" value="Ppantetheine_attach_site"/>
</dbReference>
<dbReference type="GO" id="GO:0031177">
    <property type="term" value="F:phosphopantetheine binding"/>
    <property type="evidence" value="ECO:0007669"/>
    <property type="project" value="InterPro"/>
</dbReference>
<reference evidence="15 16" key="1">
    <citation type="submission" date="2018-03" db="EMBL/GenBank/DDBJ databases">
        <title>Genomic Encyclopedia of Archaeal and Bacterial Type Strains, Phase II (KMG-II): from individual species to whole genera.</title>
        <authorList>
            <person name="Goeker M."/>
        </authorList>
    </citation>
    <scope>NUCLEOTIDE SEQUENCE [LARGE SCALE GENOMIC DNA]</scope>
    <source>
        <strain evidence="15 16">DSM 24859</strain>
    </source>
</reference>
<feature type="region of interest" description="C-terminal hotdog fold" evidence="10">
    <location>
        <begin position="2869"/>
        <end position="3016"/>
    </location>
</feature>
<dbReference type="PROSITE" id="PS00012">
    <property type="entry name" value="PHOSPHOPANTETHEINE"/>
    <property type="match status" value="1"/>
</dbReference>
<feature type="domain" description="Ketosynthase family 3 (KS3)" evidence="13">
    <location>
        <begin position="454"/>
        <end position="878"/>
    </location>
</feature>
<keyword evidence="3" id="KW-0596">Phosphopantetheine</keyword>
<evidence type="ECO:0000256" key="7">
    <source>
        <dbReference type="ARBA" id="ARBA00022737"/>
    </source>
</evidence>
<dbReference type="Pfam" id="PF22621">
    <property type="entry name" value="CurL-like_PKS_C"/>
    <property type="match status" value="2"/>
</dbReference>
<keyword evidence="4" id="KW-0963">Cytoplasm</keyword>
<dbReference type="FunFam" id="3.40.47.10:FF:000019">
    <property type="entry name" value="Polyketide synthase type I"/>
    <property type="match status" value="2"/>
</dbReference>
<dbReference type="InterPro" id="IPR013968">
    <property type="entry name" value="PKS_KR"/>
</dbReference>
<dbReference type="InterPro" id="IPR013217">
    <property type="entry name" value="Methyltransf_12"/>
</dbReference>
<dbReference type="GO" id="GO:0004312">
    <property type="term" value="F:fatty acid synthase activity"/>
    <property type="evidence" value="ECO:0007669"/>
    <property type="project" value="TreeGrafter"/>
</dbReference>
<evidence type="ECO:0000256" key="8">
    <source>
        <dbReference type="ARBA" id="ARBA00023268"/>
    </source>
</evidence>
<dbReference type="Gene3D" id="3.10.129.110">
    <property type="entry name" value="Polyketide synthase dehydratase"/>
    <property type="match status" value="2"/>
</dbReference>
<dbReference type="PANTHER" id="PTHR43775">
    <property type="entry name" value="FATTY ACID SYNTHASE"/>
    <property type="match status" value="1"/>
</dbReference>
<dbReference type="InterPro" id="IPR049552">
    <property type="entry name" value="PKS_DH_N"/>
</dbReference>
<dbReference type="InterPro" id="IPR054514">
    <property type="entry name" value="RhiE-like_linker"/>
</dbReference>
<dbReference type="InterPro" id="IPR016039">
    <property type="entry name" value="Thiolase-like"/>
</dbReference>
<feature type="region of interest" description="C-terminal hotdog fold" evidence="10">
    <location>
        <begin position="162"/>
        <end position="304"/>
    </location>
</feature>
<feature type="domain" description="Carrier" evidence="12">
    <location>
        <begin position="1965"/>
        <end position="2046"/>
    </location>
</feature>
<dbReference type="Proteomes" id="UP000240971">
    <property type="component" value="Unassembled WGS sequence"/>
</dbReference>
<comment type="caution">
    <text evidence="10">Lacks conserved residue(s) required for the propagation of feature annotation.</text>
</comment>
<dbReference type="GO" id="GO:0005886">
    <property type="term" value="C:plasma membrane"/>
    <property type="evidence" value="ECO:0007669"/>
    <property type="project" value="TreeGrafter"/>
</dbReference>
<dbReference type="Gene3D" id="1.10.1200.10">
    <property type="entry name" value="ACP-like"/>
    <property type="match status" value="3"/>
</dbReference>
<feature type="active site" description="Proton acceptor; for dehydratase activity" evidence="10">
    <location>
        <position position="2758"/>
    </location>
</feature>
<feature type="domain" description="PKS/mFAS DH" evidence="14">
    <location>
        <begin position="23"/>
        <end position="304"/>
    </location>
</feature>
<feature type="region of interest" description="N-terminal hotdog fold" evidence="10">
    <location>
        <begin position="23"/>
        <end position="149"/>
    </location>
</feature>
<comment type="subcellular location">
    <subcellularLocation>
        <location evidence="1">Cytoplasm</location>
    </subcellularLocation>
</comment>
<dbReference type="Pfam" id="PF08659">
    <property type="entry name" value="KR"/>
    <property type="match status" value="2"/>
</dbReference>
<evidence type="ECO:0000256" key="1">
    <source>
        <dbReference type="ARBA" id="ARBA00004496"/>
    </source>
</evidence>
<protein>
    <submittedName>
        <fullName evidence="15">Acyl transferase domain-containing protein</fullName>
    </submittedName>
</protein>
<evidence type="ECO:0000256" key="10">
    <source>
        <dbReference type="PROSITE-ProRule" id="PRU01363"/>
    </source>
</evidence>
<dbReference type="InterPro" id="IPR009081">
    <property type="entry name" value="PP-bd_ACP"/>
</dbReference>
<dbReference type="Gene3D" id="1.10.1240.100">
    <property type="match status" value="3"/>
</dbReference>
<feature type="domain" description="Ketosynthase family 3 (KS3)" evidence="13">
    <location>
        <begin position="2121"/>
        <end position="2540"/>
    </location>
</feature>
<comment type="function">
    <text evidence="9">Involved in production of the polyketide antibiotic thailandamide.</text>
</comment>
<dbReference type="Gene3D" id="3.40.50.150">
    <property type="entry name" value="Vaccinia Virus protein VP39"/>
    <property type="match status" value="1"/>
</dbReference>
<keyword evidence="16" id="KW-1185">Reference proteome</keyword>
<dbReference type="InterPro" id="IPR049551">
    <property type="entry name" value="PKS_DH_C"/>
</dbReference>
<dbReference type="CDD" id="cd00833">
    <property type="entry name" value="PKS"/>
    <property type="match status" value="3"/>
</dbReference>
<evidence type="ECO:0000256" key="11">
    <source>
        <dbReference type="SAM" id="MobiDB-lite"/>
    </source>
</evidence>
<dbReference type="InterPro" id="IPR050091">
    <property type="entry name" value="PKS_NRPS_Biosynth_Enz"/>
</dbReference>
<dbReference type="Pfam" id="PF02801">
    <property type="entry name" value="Ketoacyl-synt_C"/>
    <property type="match status" value="3"/>
</dbReference>
<dbReference type="CDD" id="cd08953">
    <property type="entry name" value="KR_2_SDR_x"/>
    <property type="match status" value="2"/>
</dbReference>
<evidence type="ECO:0000259" key="14">
    <source>
        <dbReference type="PROSITE" id="PS52019"/>
    </source>
</evidence>